<dbReference type="GO" id="GO:0003723">
    <property type="term" value="F:RNA binding"/>
    <property type="evidence" value="ECO:0007669"/>
    <property type="project" value="UniProtKB-KW"/>
</dbReference>
<keyword evidence="6" id="KW-1185">Reference proteome</keyword>
<evidence type="ECO:0000256" key="3">
    <source>
        <dbReference type="ARBA" id="ARBA00022884"/>
    </source>
</evidence>
<keyword evidence="4" id="KW-0051">Antiviral defense</keyword>
<dbReference type="AlphaFoldDB" id="A0A562R8Q9"/>
<evidence type="ECO:0000256" key="1">
    <source>
        <dbReference type="ARBA" id="ARBA00005772"/>
    </source>
</evidence>
<gene>
    <name evidence="5" type="ORF">LZ24_03117</name>
</gene>
<evidence type="ECO:0000313" key="5">
    <source>
        <dbReference type="EMBL" id="TWI64810.1"/>
    </source>
</evidence>
<evidence type="ECO:0000256" key="4">
    <source>
        <dbReference type="ARBA" id="ARBA00023118"/>
    </source>
</evidence>
<dbReference type="EMBL" id="VLLC01000040">
    <property type="protein sequence ID" value="TWI64810.1"/>
    <property type="molecule type" value="Genomic_DNA"/>
</dbReference>
<keyword evidence="3" id="KW-0694">RNA-binding</keyword>
<protein>
    <recommendedName>
        <fullName evidence="2">CRISPR system Cms protein Csm4</fullName>
    </recommendedName>
</protein>
<dbReference type="RefSeq" id="WP_144686603.1">
    <property type="nucleotide sequence ID" value="NZ_VLLC01000040.1"/>
</dbReference>
<dbReference type="GO" id="GO:0051607">
    <property type="term" value="P:defense response to virus"/>
    <property type="evidence" value="ECO:0007669"/>
    <property type="project" value="UniProtKB-KW"/>
</dbReference>
<sequence>MQQILCTLKPCGPAGTPFKGDTLFGQLCWEFAMSPEWMDGGLDVWMERYVQEPFLVVSSAFILTPERCWLLPVPHLPWRSEAGNRMDRMKEEKEKKKCRYMLVDPTKPVDIQSIERLSHEQTLKIMGRDENEAFFGTARHAHNTISRMTGTTGKGMFAPYETRSTLYAEDLELGILIRLNTEAVSVSNLQNALERMGKTGYGRDASTGFGRFELTGLQLIPELPKQNANAAYLLAPGVPEPENWTTMGAMPFVRYGKHGNVLATSGKPFKSPVLMASEGSVMKPVRGELPEQPWLGRAVTGVSEVQQSAVVQGYALWLPVRVKEGL</sequence>
<comment type="similarity">
    <text evidence="1">Belongs to the CRISPR-associated Csm4 family.</text>
</comment>
<evidence type="ECO:0000256" key="2">
    <source>
        <dbReference type="ARBA" id="ARBA00016109"/>
    </source>
</evidence>
<name>A0A562R8Q9_9BACT</name>
<organism evidence="5 6">
    <name type="scientific">Desulfobotulus alkaliphilus</name>
    <dbReference type="NCBI Taxonomy" id="622671"/>
    <lineage>
        <taxon>Bacteria</taxon>
        <taxon>Pseudomonadati</taxon>
        <taxon>Thermodesulfobacteriota</taxon>
        <taxon>Desulfobacteria</taxon>
        <taxon>Desulfobacterales</taxon>
        <taxon>Desulfobacteraceae</taxon>
        <taxon>Desulfobotulus</taxon>
    </lineage>
</organism>
<comment type="caution">
    <text evidence="5">The sequence shown here is derived from an EMBL/GenBank/DDBJ whole genome shotgun (WGS) entry which is preliminary data.</text>
</comment>
<evidence type="ECO:0000313" key="6">
    <source>
        <dbReference type="Proteomes" id="UP000318307"/>
    </source>
</evidence>
<proteinExistence type="inferred from homology"/>
<dbReference type="OrthoDB" id="9790529at2"/>
<dbReference type="InterPro" id="IPR005510">
    <property type="entry name" value="Csm4"/>
</dbReference>
<reference evidence="5 6" key="1">
    <citation type="submission" date="2019-07" db="EMBL/GenBank/DDBJ databases">
        <title>Genome sequencing of 100 strains of the haloalkaliphilic chemolithoautotrophic sulfur-oxidizing bacterium Thioalkalivibrio.</title>
        <authorList>
            <person name="Muyzer G."/>
        </authorList>
    </citation>
    <scope>NUCLEOTIDE SEQUENCE [LARGE SCALE GENOMIC DNA]</scope>
    <source>
        <strain evidence="5 6">ASO4-4</strain>
    </source>
</reference>
<accession>A0A562R8Q9</accession>
<dbReference type="NCBIfam" id="TIGR01903">
    <property type="entry name" value="cas5_csm4"/>
    <property type="match status" value="1"/>
</dbReference>
<dbReference type="Proteomes" id="UP000318307">
    <property type="component" value="Unassembled WGS sequence"/>
</dbReference>